<accession>A0A2N1JAI5</accession>
<dbReference type="InterPro" id="IPR019410">
    <property type="entry name" value="Methyltransf_16"/>
</dbReference>
<dbReference type="PANTHER" id="PTHR14614:SF104">
    <property type="entry name" value="N-METHYLTRANSFERASE, PUTATIVE (AFU_ORTHOLOGUE AFUA_1G17750)-RELATED"/>
    <property type="match status" value="1"/>
</dbReference>
<dbReference type="Pfam" id="PF10294">
    <property type="entry name" value="Methyltransf_16"/>
    <property type="match status" value="1"/>
</dbReference>
<dbReference type="SUPFAM" id="SSF53335">
    <property type="entry name" value="S-adenosyl-L-methionine-dependent methyltransferases"/>
    <property type="match status" value="1"/>
</dbReference>
<dbReference type="InterPro" id="IPR029063">
    <property type="entry name" value="SAM-dependent_MTases_sf"/>
</dbReference>
<gene>
    <name evidence="1" type="ORF">MVES_002718</name>
</gene>
<organism evidence="1 2">
    <name type="scientific">Malassezia vespertilionis</name>
    <dbReference type="NCBI Taxonomy" id="2020962"/>
    <lineage>
        <taxon>Eukaryota</taxon>
        <taxon>Fungi</taxon>
        <taxon>Dikarya</taxon>
        <taxon>Basidiomycota</taxon>
        <taxon>Ustilaginomycotina</taxon>
        <taxon>Malasseziomycetes</taxon>
        <taxon>Malasseziales</taxon>
        <taxon>Malasseziaceae</taxon>
        <taxon>Malassezia</taxon>
    </lineage>
</organism>
<evidence type="ECO:0000313" key="2">
    <source>
        <dbReference type="Proteomes" id="UP000232875"/>
    </source>
</evidence>
<dbReference type="GO" id="GO:0008757">
    <property type="term" value="F:S-adenosylmethionine-dependent methyltransferase activity"/>
    <property type="evidence" value="ECO:0007669"/>
    <property type="project" value="UniProtKB-ARBA"/>
</dbReference>
<sequence>MADEAEFSPSFGQPGTTFVYRPKQLCTYFPAQDAPKLPVVLPDAPMYMLFAHRLWRAGMLLADAIYTGAIEMDGKCVCELGAGVGLPALTAALCASPTKVVVTDYDDDDVINALRCNVRRTLDANPTMHPSPISIYPHTWGNAMDDVLDLLPCSASDPSPRFDVLLLADCIWERFAHASLLKSITGLLARRADARVYMVAGLHTGRAVLLQFLRRMLDAGFVLVSLPHLDRWPSLAGTPIAELPGAEHIMELQVDVHPEGSLDSPGVVAHLRCCWRTRRQYRSGITG</sequence>
<proteinExistence type="predicted"/>
<evidence type="ECO:0008006" key="3">
    <source>
        <dbReference type="Google" id="ProtNLM"/>
    </source>
</evidence>
<dbReference type="PANTHER" id="PTHR14614">
    <property type="entry name" value="HEPATOCELLULAR CARCINOMA-ASSOCIATED ANTIGEN"/>
    <property type="match status" value="1"/>
</dbReference>
<protein>
    <recommendedName>
        <fullName evidence="3">Protein N-terminal and lysine N-methyltransferase EFM7</fullName>
    </recommendedName>
</protein>
<dbReference type="AlphaFoldDB" id="A0A2N1JAI5"/>
<reference evidence="1 2" key="1">
    <citation type="submission" date="2017-10" db="EMBL/GenBank/DDBJ databases">
        <title>A novel species of cold-tolerant Malassezia isolated from bats.</title>
        <authorList>
            <person name="Lorch J.M."/>
            <person name="Palmer J.M."/>
            <person name="Vanderwolf K.J."/>
            <person name="Schmidt K.Z."/>
            <person name="Verant M.L."/>
            <person name="Weller T.J."/>
            <person name="Blehert D.S."/>
        </authorList>
    </citation>
    <scope>NUCLEOTIDE SEQUENCE [LARGE SCALE GENOMIC DNA]</scope>
    <source>
        <strain evidence="1 2">NWHC:44797-103</strain>
    </source>
</reference>
<name>A0A2N1JAI5_9BASI</name>
<dbReference type="GO" id="GO:0005737">
    <property type="term" value="C:cytoplasm"/>
    <property type="evidence" value="ECO:0007669"/>
    <property type="project" value="TreeGrafter"/>
</dbReference>
<dbReference type="Proteomes" id="UP000232875">
    <property type="component" value="Unassembled WGS sequence"/>
</dbReference>
<dbReference type="EMBL" id="KZ454991">
    <property type="protein sequence ID" value="PKI83565.1"/>
    <property type="molecule type" value="Genomic_DNA"/>
</dbReference>
<evidence type="ECO:0000313" key="1">
    <source>
        <dbReference type="EMBL" id="PKI83565.1"/>
    </source>
</evidence>
<keyword evidence="2" id="KW-1185">Reference proteome</keyword>
<dbReference type="OrthoDB" id="407325at2759"/>
<dbReference type="Gene3D" id="3.40.50.150">
    <property type="entry name" value="Vaccinia Virus protein VP39"/>
    <property type="match status" value="1"/>
</dbReference>